<proteinExistence type="predicted"/>
<evidence type="ECO:0000313" key="2">
    <source>
        <dbReference type="Proteomes" id="UP000789920"/>
    </source>
</evidence>
<gene>
    <name evidence="1" type="ORF">RPERSI_LOCUS21584</name>
</gene>
<organism evidence="1 2">
    <name type="scientific">Racocetra persica</name>
    <dbReference type="NCBI Taxonomy" id="160502"/>
    <lineage>
        <taxon>Eukaryota</taxon>
        <taxon>Fungi</taxon>
        <taxon>Fungi incertae sedis</taxon>
        <taxon>Mucoromycota</taxon>
        <taxon>Glomeromycotina</taxon>
        <taxon>Glomeromycetes</taxon>
        <taxon>Diversisporales</taxon>
        <taxon>Gigasporaceae</taxon>
        <taxon>Racocetra</taxon>
    </lineage>
</organism>
<keyword evidence="2" id="KW-1185">Reference proteome</keyword>
<name>A0ACA9RPR6_9GLOM</name>
<dbReference type="Proteomes" id="UP000789920">
    <property type="component" value="Unassembled WGS sequence"/>
</dbReference>
<accession>A0ACA9RPR6</accession>
<sequence length="182" mass="20157">MAHIEKPKEVTSDVNTEKEDTEALKAFKALAKIPTYLSASFLPVSSSSLLLIHLTLSQRDLIRKLKRLIAKQLIVSLQKDDSGKSTGVFSSFLPIDLGDVALQAISPSGDQLVVLRAVSNDKGKKRFVETWKLGSLINVLDVTDVHGEFYTDDEFGGLYWSNDGQKAVYVAEQKELEDSDDR</sequence>
<evidence type="ECO:0000313" key="1">
    <source>
        <dbReference type="EMBL" id="CAG8803771.1"/>
    </source>
</evidence>
<feature type="non-terminal residue" evidence="1">
    <location>
        <position position="182"/>
    </location>
</feature>
<comment type="caution">
    <text evidence="1">The sequence shown here is derived from an EMBL/GenBank/DDBJ whole genome shotgun (WGS) entry which is preliminary data.</text>
</comment>
<reference evidence="1" key="1">
    <citation type="submission" date="2021-06" db="EMBL/GenBank/DDBJ databases">
        <authorList>
            <person name="Kallberg Y."/>
            <person name="Tangrot J."/>
            <person name="Rosling A."/>
        </authorList>
    </citation>
    <scope>NUCLEOTIDE SEQUENCE</scope>
    <source>
        <strain evidence="1">MA461A</strain>
    </source>
</reference>
<dbReference type="EMBL" id="CAJVQC010063583">
    <property type="protein sequence ID" value="CAG8803771.1"/>
    <property type="molecule type" value="Genomic_DNA"/>
</dbReference>
<protein>
    <submittedName>
        <fullName evidence="1">5156_t:CDS:1</fullName>
    </submittedName>
</protein>